<reference evidence="2 3" key="1">
    <citation type="journal article" date="2012" name="J. Bacteriol.">
        <title>Genome Sequence of the Halotolerant Bacterium Imtechella halotolerans K1T.</title>
        <authorList>
            <person name="Kumar S."/>
            <person name="Vikram S."/>
            <person name="Subramanian S."/>
            <person name="Raghava G.P."/>
            <person name="Pinnaka A.K."/>
        </authorList>
    </citation>
    <scope>NUCLEOTIDE SEQUENCE [LARGE SCALE GENOMIC DNA]</scope>
    <source>
        <strain evidence="2 3">K1</strain>
    </source>
</reference>
<dbReference type="RefSeq" id="WP_008240037.1">
    <property type="nucleotide sequence ID" value="NZ_AJJU01000017.1"/>
</dbReference>
<dbReference type="PANTHER" id="PTHR33993:SF2">
    <property type="entry name" value="VOC DOMAIN-CONTAINING PROTEIN"/>
    <property type="match status" value="1"/>
</dbReference>
<name>I0WBV1_9FLAO</name>
<dbReference type="PATRIC" id="fig|946077.3.peg.1994"/>
<keyword evidence="3" id="KW-1185">Reference proteome</keyword>
<accession>I0WBV1</accession>
<dbReference type="PANTHER" id="PTHR33993">
    <property type="entry name" value="GLYOXALASE-RELATED"/>
    <property type="match status" value="1"/>
</dbReference>
<comment type="caution">
    <text evidence="2">The sequence shown here is derived from an EMBL/GenBank/DDBJ whole genome shotgun (WGS) entry which is preliminary data.</text>
</comment>
<dbReference type="InterPro" id="IPR004360">
    <property type="entry name" value="Glyas_Fos-R_dOase_dom"/>
</dbReference>
<organism evidence="2 3">
    <name type="scientific">Imtechella halotolerans K1</name>
    <dbReference type="NCBI Taxonomy" id="946077"/>
    <lineage>
        <taxon>Bacteria</taxon>
        <taxon>Pseudomonadati</taxon>
        <taxon>Bacteroidota</taxon>
        <taxon>Flavobacteriia</taxon>
        <taxon>Flavobacteriales</taxon>
        <taxon>Flavobacteriaceae</taxon>
        <taxon>Imtechella</taxon>
    </lineage>
</organism>
<keyword evidence="2" id="KW-0560">Oxidoreductase</keyword>
<dbReference type="Pfam" id="PF00903">
    <property type="entry name" value="Glyoxalase"/>
    <property type="match status" value="1"/>
</dbReference>
<feature type="domain" description="VOC" evidence="1">
    <location>
        <begin position="46"/>
        <end position="163"/>
    </location>
</feature>
<keyword evidence="2" id="KW-0223">Dioxygenase</keyword>
<dbReference type="Gene3D" id="3.10.180.10">
    <property type="entry name" value="2,3-Dihydroxybiphenyl 1,2-Dioxygenase, domain 1"/>
    <property type="match status" value="1"/>
</dbReference>
<evidence type="ECO:0000313" key="2">
    <source>
        <dbReference type="EMBL" id="EID73867.1"/>
    </source>
</evidence>
<dbReference type="CDD" id="cd07247">
    <property type="entry name" value="SgaA_N_like"/>
    <property type="match status" value="1"/>
</dbReference>
<dbReference type="InterPro" id="IPR052164">
    <property type="entry name" value="Anthracycline_SecMetBiosynth"/>
</dbReference>
<dbReference type="SUPFAM" id="SSF54593">
    <property type="entry name" value="Glyoxalase/Bleomycin resistance protein/Dihydroxybiphenyl dioxygenase"/>
    <property type="match status" value="1"/>
</dbReference>
<protein>
    <submittedName>
        <fullName evidence="2">Glyoxalase/bleomycin resistance protein/dioxygenase</fullName>
    </submittedName>
</protein>
<dbReference type="EMBL" id="AJJU01000017">
    <property type="protein sequence ID" value="EID73867.1"/>
    <property type="molecule type" value="Genomic_DNA"/>
</dbReference>
<dbReference type="InterPro" id="IPR037523">
    <property type="entry name" value="VOC_core"/>
</dbReference>
<evidence type="ECO:0000313" key="3">
    <source>
        <dbReference type="Proteomes" id="UP000005938"/>
    </source>
</evidence>
<dbReference type="OrthoDB" id="9804235at2"/>
<evidence type="ECO:0000259" key="1">
    <source>
        <dbReference type="PROSITE" id="PS51819"/>
    </source>
</evidence>
<dbReference type="GO" id="GO:0051213">
    <property type="term" value="F:dioxygenase activity"/>
    <property type="evidence" value="ECO:0007669"/>
    <property type="project" value="UniProtKB-KW"/>
</dbReference>
<dbReference type="PROSITE" id="PS51819">
    <property type="entry name" value="VOC"/>
    <property type="match status" value="1"/>
</dbReference>
<dbReference type="Proteomes" id="UP000005938">
    <property type="component" value="Unassembled WGS sequence"/>
</dbReference>
<dbReference type="InterPro" id="IPR029068">
    <property type="entry name" value="Glyas_Bleomycin-R_OHBP_Dase"/>
</dbReference>
<dbReference type="eggNOG" id="COG3324">
    <property type="taxonomic scope" value="Bacteria"/>
</dbReference>
<dbReference type="AlphaFoldDB" id="I0WBV1"/>
<dbReference type="PROSITE" id="PS51257">
    <property type="entry name" value="PROKAR_LIPOPROTEIN"/>
    <property type="match status" value="1"/>
</dbReference>
<proteinExistence type="predicted"/>
<dbReference type="STRING" id="946077.W5A_09890"/>
<gene>
    <name evidence="2" type="ORF">W5A_09890</name>
</gene>
<sequence>MKERLFIAIITLTFGIVSCENKVSSTSEQSQINETNTKSVEQMNSYISIFEIPAKDISRAINFYQEILEVHIEKLQFPEMEMGLFPFQDQMVTGVIMKGEGYEPSASGVTIYFNGGDNLQNILDKVEKNGGKIIIPKTHHADEIGFFAIFLDSEGNKIGLHSAN</sequence>